<keyword evidence="2" id="KW-1185">Reference proteome</keyword>
<protein>
    <submittedName>
        <fullName evidence="1">Uncharacterized protein</fullName>
    </submittedName>
</protein>
<reference evidence="1" key="1">
    <citation type="submission" date="2023-04" db="EMBL/GenBank/DDBJ databases">
        <title>A chromosome-level genome assembly of the parasitoid wasp Eretmocerus hayati.</title>
        <authorList>
            <person name="Zhong Y."/>
            <person name="Liu S."/>
            <person name="Liu Y."/>
        </authorList>
    </citation>
    <scope>NUCLEOTIDE SEQUENCE</scope>
    <source>
        <strain evidence="1">ZJU_SS_LIU_2023</strain>
    </source>
</reference>
<evidence type="ECO:0000313" key="1">
    <source>
        <dbReference type="EMBL" id="KAJ8676517.1"/>
    </source>
</evidence>
<organism evidence="1 2">
    <name type="scientific">Eretmocerus hayati</name>
    <dbReference type="NCBI Taxonomy" id="131215"/>
    <lineage>
        <taxon>Eukaryota</taxon>
        <taxon>Metazoa</taxon>
        <taxon>Ecdysozoa</taxon>
        <taxon>Arthropoda</taxon>
        <taxon>Hexapoda</taxon>
        <taxon>Insecta</taxon>
        <taxon>Pterygota</taxon>
        <taxon>Neoptera</taxon>
        <taxon>Endopterygota</taxon>
        <taxon>Hymenoptera</taxon>
        <taxon>Apocrita</taxon>
        <taxon>Proctotrupomorpha</taxon>
        <taxon>Chalcidoidea</taxon>
        <taxon>Aphelinidae</taxon>
        <taxon>Aphelininae</taxon>
        <taxon>Eretmocerus</taxon>
    </lineage>
</organism>
<name>A0ACC2NZD7_9HYME</name>
<dbReference type="EMBL" id="CM056742">
    <property type="protein sequence ID" value="KAJ8676517.1"/>
    <property type="molecule type" value="Genomic_DNA"/>
</dbReference>
<gene>
    <name evidence="1" type="ORF">QAD02_012304</name>
</gene>
<evidence type="ECO:0000313" key="2">
    <source>
        <dbReference type="Proteomes" id="UP001239111"/>
    </source>
</evidence>
<sequence>MTDATKPACLDTTKSCLCRDHKLQLTRGNAGFSSFRLLQVSSRACTCCVLTAGNSDPQDEQVGALDSTELIAVEKRSSSWLDTIVPPRCTKGSKHSANQNATSSVIRIIFLYIHLTMSSVSSLLLRKKKQSDPKLGARWSVFSLKAYVFLVSLVILIQLLPLATGSEPLGNPYKILKVSRYATMQEIRKAYKHLVKEWHPDKTDHPDAETRFVEITRAYELLSDPERRRQFDNHGITEESLPKQRRDSNQFMHDPFEELFPGNFQFHYQNRDISLFHKMSITYRAYENSVIPKSFRTPHLILLYSDWCFSCLQVEPTWRRLIDELEPLGVNLVTVHAQQEAALARKLSIHSLPCLAVTVDGRTSIYKDSLFSVQKIVDFLRSKFPYRLLSYVNNNNIDSFLSGWVDNKIRALIFEDRETPRLRYLLVAFHHRDRVVFGFVRTGVPDTEDVVSRFKVSEDLDTLLLFNENLDKPMASMSMHDIPTDLMHNTIRSNKFLILPRLSNQLILDSVCPQEWQRQQKRLCAILITENDPAHEVIRNKFRQAALASPYGADRVRYTYVFKEAQPQFISALSASEGSPVNPLHHIVVIWRRDSSHVKYEWFSACWEEVVKDERHWNETRLSLERTIQRLLRASEALPFAAEVHELSDEHALTRMEKIINKLVMVVDFITDNLTKEQIFPLISVLATLLLIGAVGYGMSYLVKLEEANVQAKYGQFKENSKSVSSQPQLKLHEMRAETYNGLVRLLKPGCRTIVLLVDSQSKLKLLPAFHRAVWPYRKNKTLMFCHLSLERGLQWYKKILMLSLPEPRELNINAKNCVGTVLSLNGHRKYFCMYHAKHPESKKGRGSKRMEKMTKRLAQPEDAEAGAFIGFDSSSDSDASHDEARGDILYQENLLDGLPMWLDRLFEGSTQRYYINYWPDFTAK</sequence>
<proteinExistence type="predicted"/>
<accession>A0ACC2NZD7</accession>
<dbReference type="Proteomes" id="UP001239111">
    <property type="component" value="Chromosome 2"/>
</dbReference>
<comment type="caution">
    <text evidence="1">The sequence shown here is derived from an EMBL/GenBank/DDBJ whole genome shotgun (WGS) entry which is preliminary data.</text>
</comment>